<keyword evidence="2" id="KW-1185">Reference proteome</keyword>
<reference evidence="1" key="1">
    <citation type="submission" date="2021-01" db="EMBL/GenBank/DDBJ databases">
        <authorList>
            <consortium name="Genoscope - CEA"/>
            <person name="William W."/>
        </authorList>
    </citation>
    <scope>NUCLEOTIDE SEQUENCE</scope>
</reference>
<dbReference type="Proteomes" id="UP000689195">
    <property type="component" value="Unassembled WGS sequence"/>
</dbReference>
<dbReference type="AlphaFoldDB" id="A0A8S1X2K0"/>
<evidence type="ECO:0000313" key="1">
    <source>
        <dbReference type="EMBL" id="CAD8194890.1"/>
    </source>
</evidence>
<gene>
    <name evidence="1" type="ORF">PPENT_87.1.T1080015</name>
</gene>
<comment type="caution">
    <text evidence="1">The sequence shown here is derived from an EMBL/GenBank/DDBJ whole genome shotgun (WGS) entry which is preliminary data.</text>
</comment>
<evidence type="ECO:0000313" key="2">
    <source>
        <dbReference type="Proteomes" id="UP000689195"/>
    </source>
</evidence>
<name>A0A8S1X2K0_9CILI</name>
<protein>
    <submittedName>
        <fullName evidence="1">Uncharacterized protein</fullName>
    </submittedName>
</protein>
<sequence length="58" mass="7198">MFANWAFEHRSQVKVWMKENYKEQKMIQLTMPQNYKRMRTKNTQNLILLSTFVFIKNN</sequence>
<organism evidence="1 2">
    <name type="scientific">Paramecium pentaurelia</name>
    <dbReference type="NCBI Taxonomy" id="43138"/>
    <lineage>
        <taxon>Eukaryota</taxon>
        <taxon>Sar</taxon>
        <taxon>Alveolata</taxon>
        <taxon>Ciliophora</taxon>
        <taxon>Intramacronucleata</taxon>
        <taxon>Oligohymenophorea</taxon>
        <taxon>Peniculida</taxon>
        <taxon>Parameciidae</taxon>
        <taxon>Paramecium</taxon>
    </lineage>
</organism>
<proteinExistence type="predicted"/>
<dbReference type="EMBL" id="CAJJDO010000108">
    <property type="protein sequence ID" value="CAD8194890.1"/>
    <property type="molecule type" value="Genomic_DNA"/>
</dbReference>
<accession>A0A8S1X2K0</accession>